<accession>A0AAV3P295</accession>
<dbReference type="EMBL" id="BAABME010000607">
    <property type="protein sequence ID" value="GAA0144138.1"/>
    <property type="molecule type" value="Genomic_DNA"/>
</dbReference>
<sequence length="108" mass="12064">MKVEQAQLNYPTFAINITPSGYKTYTRTATNVGEAKETYELKVNQVPEVIIDVNPAKLVFTSVNKKITYQVTFTRNASIPASASYIEGAIVWSSVKHFVTTKISIQLF</sequence>
<dbReference type="Pfam" id="PF17766">
    <property type="entry name" value="fn3_6"/>
    <property type="match status" value="1"/>
</dbReference>
<dbReference type="Gene3D" id="2.60.40.2310">
    <property type="match status" value="1"/>
</dbReference>
<evidence type="ECO:0000313" key="3">
    <source>
        <dbReference type="Proteomes" id="UP001454036"/>
    </source>
</evidence>
<evidence type="ECO:0000313" key="2">
    <source>
        <dbReference type="EMBL" id="GAA0144138.1"/>
    </source>
</evidence>
<reference evidence="2 3" key="1">
    <citation type="submission" date="2024-01" db="EMBL/GenBank/DDBJ databases">
        <title>The complete chloroplast genome sequence of Lithospermum erythrorhizon: insights into the phylogenetic relationship among Boraginaceae species and the maternal lineages of purple gromwells.</title>
        <authorList>
            <person name="Okada T."/>
            <person name="Watanabe K."/>
        </authorList>
    </citation>
    <scope>NUCLEOTIDE SEQUENCE [LARGE SCALE GENOMIC DNA]</scope>
</reference>
<keyword evidence="3" id="KW-1185">Reference proteome</keyword>
<dbReference type="Proteomes" id="UP001454036">
    <property type="component" value="Unassembled WGS sequence"/>
</dbReference>
<protein>
    <recommendedName>
        <fullName evidence="1">Subtilisin-like protease fibronectin type-III domain-containing protein</fullName>
    </recommendedName>
</protein>
<evidence type="ECO:0000259" key="1">
    <source>
        <dbReference type="Pfam" id="PF17766"/>
    </source>
</evidence>
<gene>
    <name evidence="2" type="ORF">LIER_04659</name>
</gene>
<comment type="caution">
    <text evidence="2">The sequence shown here is derived from an EMBL/GenBank/DDBJ whole genome shotgun (WGS) entry which is preliminary data.</text>
</comment>
<proteinExistence type="predicted"/>
<feature type="domain" description="Subtilisin-like protease fibronectin type-III" evidence="1">
    <location>
        <begin position="7"/>
        <end position="105"/>
    </location>
</feature>
<dbReference type="AlphaFoldDB" id="A0AAV3P295"/>
<name>A0AAV3P295_LITER</name>
<dbReference type="InterPro" id="IPR041469">
    <property type="entry name" value="Subtilisin-like_FN3"/>
</dbReference>
<organism evidence="2 3">
    <name type="scientific">Lithospermum erythrorhizon</name>
    <name type="common">Purple gromwell</name>
    <name type="synonym">Lithospermum officinale var. erythrorhizon</name>
    <dbReference type="NCBI Taxonomy" id="34254"/>
    <lineage>
        <taxon>Eukaryota</taxon>
        <taxon>Viridiplantae</taxon>
        <taxon>Streptophyta</taxon>
        <taxon>Embryophyta</taxon>
        <taxon>Tracheophyta</taxon>
        <taxon>Spermatophyta</taxon>
        <taxon>Magnoliopsida</taxon>
        <taxon>eudicotyledons</taxon>
        <taxon>Gunneridae</taxon>
        <taxon>Pentapetalae</taxon>
        <taxon>asterids</taxon>
        <taxon>lamiids</taxon>
        <taxon>Boraginales</taxon>
        <taxon>Boraginaceae</taxon>
        <taxon>Boraginoideae</taxon>
        <taxon>Lithospermeae</taxon>
        <taxon>Lithospermum</taxon>
    </lineage>
</organism>